<dbReference type="PANTHER" id="PTHR46797:SF1">
    <property type="entry name" value="METHYLPHOSPHONATE SYNTHASE"/>
    <property type="match status" value="1"/>
</dbReference>
<evidence type="ECO:0000313" key="3">
    <source>
        <dbReference type="EMBL" id="SHN18513.1"/>
    </source>
</evidence>
<dbReference type="OrthoDB" id="9815697at2"/>
<keyword evidence="4" id="KW-1185">Reference proteome</keyword>
<dbReference type="InterPro" id="IPR001387">
    <property type="entry name" value="Cro/C1-type_HTH"/>
</dbReference>
<reference evidence="3 4" key="1">
    <citation type="submission" date="2016-11" db="EMBL/GenBank/DDBJ databases">
        <authorList>
            <person name="Jaros S."/>
            <person name="Januszkiewicz K."/>
            <person name="Wedrychowicz H."/>
        </authorList>
    </citation>
    <scope>NUCLEOTIDE SEQUENCE [LARGE SCALE GENOMIC DNA]</scope>
    <source>
        <strain evidence="3 4">DSM 22153</strain>
    </source>
</reference>
<dbReference type="Proteomes" id="UP000186002">
    <property type="component" value="Unassembled WGS sequence"/>
</dbReference>
<dbReference type="GO" id="GO:0003700">
    <property type="term" value="F:DNA-binding transcription factor activity"/>
    <property type="evidence" value="ECO:0007669"/>
    <property type="project" value="TreeGrafter"/>
</dbReference>
<dbReference type="CDD" id="cd00093">
    <property type="entry name" value="HTH_XRE"/>
    <property type="match status" value="1"/>
</dbReference>
<dbReference type="InterPro" id="IPR050807">
    <property type="entry name" value="TransReg_Diox_bact_type"/>
</dbReference>
<dbReference type="GO" id="GO:0005829">
    <property type="term" value="C:cytosol"/>
    <property type="evidence" value="ECO:0007669"/>
    <property type="project" value="TreeGrafter"/>
</dbReference>
<dbReference type="PROSITE" id="PS50943">
    <property type="entry name" value="HTH_CROC1"/>
    <property type="match status" value="1"/>
</dbReference>
<evidence type="ECO:0000313" key="4">
    <source>
        <dbReference type="Proteomes" id="UP000186002"/>
    </source>
</evidence>
<keyword evidence="1" id="KW-0238">DNA-binding</keyword>
<sequence length="119" mass="13705">MAKVHPNPKPNKPRHFIREWRKHRGMTMEQLAEAAGVTQGSISQLERGQINYTQPTLEAIAKALFCSPADLIMHTPDHAAADDWMARFFRERSLDELKRIEQMLRAAFPEETALKTNHK</sequence>
<name>A0A1M7PN38_9HYPH</name>
<dbReference type="SUPFAM" id="SSF47413">
    <property type="entry name" value="lambda repressor-like DNA-binding domains"/>
    <property type="match status" value="1"/>
</dbReference>
<evidence type="ECO:0000259" key="2">
    <source>
        <dbReference type="PROSITE" id="PS50943"/>
    </source>
</evidence>
<dbReference type="SMART" id="SM00530">
    <property type="entry name" value="HTH_XRE"/>
    <property type="match status" value="1"/>
</dbReference>
<dbReference type="GO" id="GO:0003677">
    <property type="term" value="F:DNA binding"/>
    <property type="evidence" value="ECO:0007669"/>
    <property type="project" value="UniProtKB-KW"/>
</dbReference>
<dbReference type="PANTHER" id="PTHR46797">
    <property type="entry name" value="HTH-TYPE TRANSCRIPTIONAL REGULATOR"/>
    <property type="match status" value="1"/>
</dbReference>
<dbReference type="Pfam" id="PF01381">
    <property type="entry name" value="HTH_3"/>
    <property type="match status" value="1"/>
</dbReference>
<feature type="domain" description="HTH cro/C1-type" evidence="2">
    <location>
        <begin position="17"/>
        <end position="71"/>
    </location>
</feature>
<dbReference type="Gene3D" id="1.10.260.40">
    <property type="entry name" value="lambda repressor-like DNA-binding domains"/>
    <property type="match status" value="1"/>
</dbReference>
<proteinExistence type="predicted"/>
<dbReference type="EMBL" id="FRBW01000009">
    <property type="protein sequence ID" value="SHN18513.1"/>
    <property type="molecule type" value="Genomic_DNA"/>
</dbReference>
<accession>A0A1M7PN38</accession>
<dbReference type="AlphaFoldDB" id="A0A1M7PN38"/>
<evidence type="ECO:0000256" key="1">
    <source>
        <dbReference type="ARBA" id="ARBA00023125"/>
    </source>
</evidence>
<organism evidence="3 4">
    <name type="scientific">Roseibium suaedae</name>
    <dbReference type="NCBI Taxonomy" id="735517"/>
    <lineage>
        <taxon>Bacteria</taxon>
        <taxon>Pseudomonadati</taxon>
        <taxon>Pseudomonadota</taxon>
        <taxon>Alphaproteobacteria</taxon>
        <taxon>Hyphomicrobiales</taxon>
        <taxon>Stappiaceae</taxon>
        <taxon>Roseibium</taxon>
    </lineage>
</organism>
<gene>
    <name evidence="3" type="ORF">SAMN05444272_4521</name>
</gene>
<dbReference type="InterPro" id="IPR010982">
    <property type="entry name" value="Lambda_DNA-bd_dom_sf"/>
</dbReference>
<protein>
    <submittedName>
        <fullName evidence="3">Helix-turn-helix</fullName>
    </submittedName>
</protein>